<feature type="domain" description="VTT" evidence="7">
    <location>
        <begin position="64"/>
        <end position="179"/>
    </location>
</feature>
<proteinExistence type="inferred from homology"/>
<keyword evidence="9" id="KW-1185">Reference proteome</keyword>
<dbReference type="AlphaFoldDB" id="A0A4V2UQV5"/>
<evidence type="ECO:0000256" key="6">
    <source>
        <dbReference type="RuleBase" id="RU366058"/>
    </source>
</evidence>
<feature type="transmembrane region" description="Helical" evidence="6">
    <location>
        <begin position="76"/>
        <end position="101"/>
    </location>
</feature>
<sequence length="233" mass="25121">MKYRFILRGLIVIASLAALGYLIETTQLANLLDEKWIDREVRGQGLNGDLLFLAIGGLATAIGLPRQLIAFLGGYAYGILAGTLLATLAAGLGCLLAFYYARLVGRSLVAERYSGRIRKLDDFVQSNPFSMTLLIRLLPVGSNLVTNLVAGVSSVRALPFFAGSLLGYLPQSLIFALVGGGVQVDSTWRIVLAVALFIVAGILGTQLYRRFRHGKSFDEEVDAKLGEVPDAQD</sequence>
<dbReference type="OrthoDB" id="7348996at2"/>
<name>A0A4V2UQV5_9PROT</name>
<gene>
    <name evidence="8" type="ORF">EDC61_10319</name>
</gene>
<evidence type="ECO:0000256" key="5">
    <source>
        <dbReference type="ARBA" id="ARBA00023136"/>
    </source>
</evidence>
<feature type="transmembrane region" description="Helical" evidence="6">
    <location>
        <begin position="190"/>
        <end position="208"/>
    </location>
</feature>
<feature type="transmembrane region" description="Helical" evidence="6">
    <location>
        <begin position="157"/>
        <end position="178"/>
    </location>
</feature>
<evidence type="ECO:0000256" key="3">
    <source>
        <dbReference type="ARBA" id="ARBA00022692"/>
    </source>
</evidence>
<dbReference type="RefSeq" id="WP_126461839.1">
    <property type="nucleotide sequence ID" value="NZ_AP018721.1"/>
</dbReference>
<protein>
    <recommendedName>
        <fullName evidence="6">TVP38/TMEM64 family membrane protein</fullName>
    </recommendedName>
</protein>
<keyword evidence="4 6" id="KW-1133">Transmembrane helix</keyword>
<dbReference type="InterPro" id="IPR015414">
    <property type="entry name" value="TMEM64"/>
</dbReference>
<feature type="transmembrane region" description="Helical" evidence="6">
    <location>
        <begin position="43"/>
        <end position="64"/>
    </location>
</feature>
<comment type="subcellular location">
    <subcellularLocation>
        <location evidence="1 6">Cell membrane</location>
        <topology evidence="1 6">Multi-pass membrane protein</topology>
    </subcellularLocation>
</comment>
<reference evidence="8 9" key="1">
    <citation type="submission" date="2019-03" db="EMBL/GenBank/DDBJ databases">
        <title>Genomic Encyclopedia of Type Strains, Phase IV (KMG-IV): sequencing the most valuable type-strain genomes for metagenomic binning, comparative biology and taxonomic classification.</title>
        <authorList>
            <person name="Goeker M."/>
        </authorList>
    </citation>
    <scope>NUCLEOTIDE SEQUENCE [LARGE SCALE GENOMIC DNA]</scope>
    <source>
        <strain evidence="8 9">DSM 103923</strain>
    </source>
</reference>
<evidence type="ECO:0000259" key="7">
    <source>
        <dbReference type="Pfam" id="PF09335"/>
    </source>
</evidence>
<evidence type="ECO:0000256" key="2">
    <source>
        <dbReference type="ARBA" id="ARBA00022475"/>
    </source>
</evidence>
<keyword evidence="2 6" id="KW-1003">Cell membrane</keyword>
<keyword evidence="3 6" id="KW-0812">Transmembrane</keyword>
<organism evidence="8 9">
    <name type="scientific">Sulfuritortus calidifontis</name>
    <dbReference type="NCBI Taxonomy" id="1914471"/>
    <lineage>
        <taxon>Bacteria</taxon>
        <taxon>Pseudomonadati</taxon>
        <taxon>Pseudomonadota</taxon>
        <taxon>Betaproteobacteria</taxon>
        <taxon>Nitrosomonadales</taxon>
        <taxon>Thiobacillaceae</taxon>
        <taxon>Sulfuritortus</taxon>
    </lineage>
</organism>
<evidence type="ECO:0000256" key="1">
    <source>
        <dbReference type="ARBA" id="ARBA00004651"/>
    </source>
</evidence>
<dbReference type="InterPro" id="IPR032816">
    <property type="entry name" value="VTT_dom"/>
</dbReference>
<evidence type="ECO:0000313" key="9">
    <source>
        <dbReference type="Proteomes" id="UP000295135"/>
    </source>
</evidence>
<evidence type="ECO:0000313" key="8">
    <source>
        <dbReference type="EMBL" id="TCS72897.1"/>
    </source>
</evidence>
<comment type="caution">
    <text evidence="8">The sequence shown here is derived from an EMBL/GenBank/DDBJ whole genome shotgun (WGS) entry which is preliminary data.</text>
</comment>
<evidence type="ECO:0000256" key="4">
    <source>
        <dbReference type="ARBA" id="ARBA00022989"/>
    </source>
</evidence>
<feature type="transmembrane region" description="Helical" evidence="6">
    <location>
        <begin position="129"/>
        <end position="150"/>
    </location>
</feature>
<feature type="transmembrane region" description="Helical" evidence="6">
    <location>
        <begin position="5"/>
        <end position="23"/>
    </location>
</feature>
<dbReference type="PANTHER" id="PTHR12677">
    <property type="entry name" value="GOLGI APPARATUS MEMBRANE PROTEIN TVP38-RELATED"/>
    <property type="match status" value="1"/>
</dbReference>
<dbReference type="GO" id="GO:0005886">
    <property type="term" value="C:plasma membrane"/>
    <property type="evidence" value="ECO:0007669"/>
    <property type="project" value="UniProtKB-SubCell"/>
</dbReference>
<comment type="similarity">
    <text evidence="6">Belongs to the TVP38/TMEM64 family.</text>
</comment>
<dbReference type="EMBL" id="SLZY01000003">
    <property type="protein sequence ID" value="TCS72897.1"/>
    <property type="molecule type" value="Genomic_DNA"/>
</dbReference>
<dbReference type="Pfam" id="PF09335">
    <property type="entry name" value="VTT_dom"/>
    <property type="match status" value="1"/>
</dbReference>
<accession>A0A4V2UQV5</accession>
<dbReference type="Proteomes" id="UP000295135">
    <property type="component" value="Unassembled WGS sequence"/>
</dbReference>
<keyword evidence="5 6" id="KW-0472">Membrane</keyword>
<dbReference type="PANTHER" id="PTHR12677:SF59">
    <property type="entry name" value="GOLGI APPARATUS MEMBRANE PROTEIN TVP38-RELATED"/>
    <property type="match status" value="1"/>
</dbReference>